<evidence type="ECO:0000256" key="5">
    <source>
        <dbReference type="ARBA" id="ARBA00022737"/>
    </source>
</evidence>
<evidence type="ECO:0000256" key="4">
    <source>
        <dbReference type="ARBA" id="ARBA00022692"/>
    </source>
</evidence>
<sequence length="290" mass="32733">MQDSKVRNEEKVPSSISRMSQMKEDRRRVMTSGKWHEYVSGWTACVVNIFATFPINKTIFRQVLYGISMKEAFQQLRGEGVSTLYRGVGPPLIQKSAGGSIMFGSYFQIREYLKQRSYPIASPTAALCAGCIEAVLTPLERVQVLLQNSKYNAHFKHTPDALVTLGREFGLKEYYRGLTDLTCFKCDSPSSIAKFVSDFVSGAFLGGIISTIFYPVNVTKTHMQSKIGGTFLSFSTVFRQLLKERGFVGMFKGVHLNYTRSFISWGIINVSFEFVQSKLLILFPIQKILK</sequence>
<evidence type="ECO:0000313" key="13">
    <source>
        <dbReference type="EMBL" id="CAF2941532.1"/>
    </source>
</evidence>
<keyword evidence="5" id="KW-0677">Repeat</keyword>
<evidence type="ECO:0000256" key="3">
    <source>
        <dbReference type="ARBA" id="ARBA00022448"/>
    </source>
</evidence>
<evidence type="ECO:0000256" key="11">
    <source>
        <dbReference type="RuleBase" id="RU000488"/>
    </source>
</evidence>
<dbReference type="InterPro" id="IPR018108">
    <property type="entry name" value="MCP_transmembrane"/>
</dbReference>
<dbReference type="AlphaFoldDB" id="A0A7R8H8G4"/>
<keyword evidence="9 10" id="KW-0472">Membrane</keyword>
<gene>
    <name evidence="13" type="ORF">LSAA_10042</name>
</gene>
<evidence type="ECO:0000256" key="10">
    <source>
        <dbReference type="PROSITE-ProRule" id="PRU00282"/>
    </source>
</evidence>
<dbReference type="GO" id="GO:0051724">
    <property type="term" value="F:NAD transmembrane transporter activity"/>
    <property type="evidence" value="ECO:0007669"/>
    <property type="project" value="TreeGrafter"/>
</dbReference>
<evidence type="ECO:0000256" key="2">
    <source>
        <dbReference type="ARBA" id="ARBA00006375"/>
    </source>
</evidence>
<dbReference type="PANTHER" id="PTHR46131">
    <property type="entry name" value="SD08549P"/>
    <property type="match status" value="1"/>
</dbReference>
<evidence type="ECO:0000256" key="8">
    <source>
        <dbReference type="ARBA" id="ARBA00023128"/>
    </source>
</evidence>
<comment type="similarity">
    <text evidence="2 11">Belongs to the mitochondrial carrier (TC 2.A.29) family.</text>
</comment>
<proteinExistence type="inferred from homology"/>
<keyword evidence="14" id="KW-1185">Reference proteome</keyword>
<dbReference type="GO" id="GO:0005743">
    <property type="term" value="C:mitochondrial inner membrane"/>
    <property type="evidence" value="ECO:0007669"/>
    <property type="project" value="UniProtKB-SubCell"/>
</dbReference>
<accession>A0A7R8H8G4</accession>
<keyword evidence="6" id="KW-0999">Mitochondrion inner membrane</keyword>
<evidence type="ECO:0000256" key="1">
    <source>
        <dbReference type="ARBA" id="ARBA00004448"/>
    </source>
</evidence>
<evidence type="ECO:0000313" key="14">
    <source>
        <dbReference type="Proteomes" id="UP000675881"/>
    </source>
</evidence>
<dbReference type="PROSITE" id="PS50920">
    <property type="entry name" value="SOLCAR"/>
    <property type="match status" value="2"/>
</dbReference>
<organism evidence="13 14">
    <name type="scientific">Lepeophtheirus salmonis</name>
    <name type="common">Salmon louse</name>
    <name type="synonym">Caligus salmonis</name>
    <dbReference type="NCBI Taxonomy" id="72036"/>
    <lineage>
        <taxon>Eukaryota</taxon>
        <taxon>Metazoa</taxon>
        <taxon>Ecdysozoa</taxon>
        <taxon>Arthropoda</taxon>
        <taxon>Crustacea</taxon>
        <taxon>Multicrustacea</taxon>
        <taxon>Hexanauplia</taxon>
        <taxon>Copepoda</taxon>
        <taxon>Siphonostomatoida</taxon>
        <taxon>Caligidae</taxon>
        <taxon>Lepeophtheirus</taxon>
    </lineage>
</organism>
<dbReference type="OrthoDB" id="2139348at2759"/>
<dbReference type="Pfam" id="PF00153">
    <property type="entry name" value="Mito_carr"/>
    <property type="match status" value="3"/>
</dbReference>
<dbReference type="Gene3D" id="1.50.40.10">
    <property type="entry name" value="Mitochondrial carrier domain"/>
    <property type="match status" value="1"/>
</dbReference>
<dbReference type="PANTHER" id="PTHR46131:SF1">
    <property type="entry name" value="SD08549P"/>
    <property type="match status" value="1"/>
</dbReference>
<dbReference type="InterPro" id="IPR052465">
    <property type="entry name" value="Mito_NAD+_Carrier"/>
</dbReference>
<dbReference type="Proteomes" id="UP000675881">
    <property type="component" value="Chromosome 5"/>
</dbReference>
<comment type="subcellular location">
    <subcellularLocation>
        <location evidence="1">Mitochondrion inner membrane</location>
        <topology evidence="1">Multi-pass membrane protein</topology>
    </subcellularLocation>
</comment>
<evidence type="ECO:0000256" key="9">
    <source>
        <dbReference type="ARBA" id="ARBA00023136"/>
    </source>
</evidence>
<keyword evidence="8" id="KW-0496">Mitochondrion</keyword>
<feature type="repeat" description="Solcar" evidence="10">
    <location>
        <begin position="193"/>
        <end position="278"/>
    </location>
</feature>
<dbReference type="EMBL" id="HG994584">
    <property type="protein sequence ID" value="CAF2941532.1"/>
    <property type="molecule type" value="Genomic_DNA"/>
</dbReference>
<keyword evidence="4 10" id="KW-0812">Transmembrane</keyword>
<reference evidence="13" key="1">
    <citation type="submission" date="2021-02" db="EMBL/GenBank/DDBJ databases">
        <authorList>
            <person name="Bekaert M."/>
        </authorList>
    </citation>
    <scope>NUCLEOTIDE SEQUENCE</scope>
    <source>
        <strain evidence="13">IoA-00</strain>
    </source>
</reference>
<evidence type="ECO:0000256" key="7">
    <source>
        <dbReference type="ARBA" id="ARBA00022989"/>
    </source>
</evidence>
<keyword evidence="3 11" id="KW-0813">Transport</keyword>
<feature type="region of interest" description="Disordered" evidence="12">
    <location>
        <begin position="1"/>
        <end position="25"/>
    </location>
</feature>
<dbReference type="SUPFAM" id="SSF103506">
    <property type="entry name" value="Mitochondrial carrier"/>
    <property type="match status" value="1"/>
</dbReference>
<keyword evidence="7" id="KW-1133">Transmembrane helix</keyword>
<feature type="repeat" description="Solcar" evidence="10">
    <location>
        <begin position="32"/>
        <end position="112"/>
    </location>
</feature>
<evidence type="ECO:0000256" key="6">
    <source>
        <dbReference type="ARBA" id="ARBA00022792"/>
    </source>
</evidence>
<name>A0A7R8H8G4_LEPSM</name>
<dbReference type="InterPro" id="IPR023395">
    <property type="entry name" value="MCP_dom_sf"/>
</dbReference>
<feature type="compositionally biased region" description="Basic and acidic residues" evidence="12">
    <location>
        <begin position="1"/>
        <end position="12"/>
    </location>
</feature>
<evidence type="ECO:0000256" key="12">
    <source>
        <dbReference type="SAM" id="MobiDB-lite"/>
    </source>
</evidence>
<protein>
    <submittedName>
        <fullName evidence="13">(salmon louse) hypothetical protein</fullName>
    </submittedName>
</protein>